<comment type="subcellular location">
    <subcellularLocation>
        <location evidence="1">Cytoplasm</location>
        <location evidence="1">Myofibril</location>
        <location evidence="1">Sarcomere</location>
        <location evidence="1">A band</location>
    </subcellularLocation>
</comment>
<dbReference type="SMART" id="SM00408">
    <property type="entry name" value="IGc2"/>
    <property type="match status" value="8"/>
</dbReference>
<dbReference type="InterPro" id="IPR003598">
    <property type="entry name" value="Ig_sub2"/>
</dbReference>
<comment type="caution">
    <text evidence="17">The sequence shown here is derived from an EMBL/GenBank/DDBJ whole genome shotgun (WGS) entry which is preliminary data.</text>
</comment>
<dbReference type="PROSITE" id="PS50011">
    <property type="entry name" value="PROTEIN_KINASE_DOM"/>
    <property type="match status" value="1"/>
</dbReference>
<dbReference type="FunFam" id="2.60.40.10:FF:001948">
    <property type="entry name" value="Titin homolog"/>
    <property type="match status" value="1"/>
</dbReference>
<dbReference type="Gene3D" id="2.60.40.10">
    <property type="entry name" value="Immunoglobulins"/>
    <property type="match status" value="9"/>
</dbReference>
<organism evidence="17 18">
    <name type="scientific">Ancylostoma ceylanicum</name>
    <dbReference type="NCBI Taxonomy" id="53326"/>
    <lineage>
        <taxon>Eukaryota</taxon>
        <taxon>Metazoa</taxon>
        <taxon>Ecdysozoa</taxon>
        <taxon>Nematoda</taxon>
        <taxon>Chromadorea</taxon>
        <taxon>Rhabditida</taxon>
        <taxon>Rhabditina</taxon>
        <taxon>Rhabditomorpha</taxon>
        <taxon>Strongyloidea</taxon>
        <taxon>Ancylostomatidae</taxon>
        <taxon>Ancylostomatinae</taxon>
        <taxon>Ancylostoma</taxon>
    </lineage>
</organism>
<keyword evidence="4" id="KW-0723">Serine/threonine-protein kinase</keyword>
<accession>A0A016U5G3</accession>
<dbReference type="Gene3D" id="3.30.200.20">
    <property type="entry name" value="Phosphorylase Kinase, domain 1"/>
    <property type="match status" value="1"/>
</dbReference>
<keyword evidence="10" id="KW-1015">Disulfide bond</keyword>
<dbReference type="PROSITE" id="PS00107">
    <property type="entry name" value="PROTEIN_KINASE_ATP"/>
    <property type="match status" value="1"/>
</dbReference>
<feature type="domain" description="Fibronectin type-III" evidence="16">
    <location>
        <begin position="106"/>
        <end position="199"/>
    </location>
</feature>
<comment type="similarity">
    <text evidence="2">Belongs to the protein kinase superfamily. CAMK Ser/Thr protein kinase family.</text>
</comment>
<reference evidence="18" key="1">
    <citation type="journal article" date="2015" name="Nat. Genet.">
        <title>The genome and transcriptome of the zoonotic hookworm Ancylostoma ceylanicum identify infection-specific gene families.</title>
        <authorList>
            <person name="Schwarz E.M."/>
            <person name="Hu Y."/>
            <person name="Antoshechkin I."/>
            <person name="Miller M.M."/>
            <person name="Sternberg P.W."/>
            <person name="Aroian R.V."/>
        </authorList>
    </citation>
    <scope>NUCLEOTIDE SEQUENCE</scope>
    <source>
        <strain evidence="18">HY135</strain>
    </source>
</reference>
<dbReference type="SUPFAM" id="SSF49265">
    <property type="entry name" value="Fibronectin type III"/>
    <property type="match status" value="1"/>
</dbReference>
<dbReference type="InterPro" id="IPR017441">
    <property type="entry name" value="Protein_kinase_ATP_BS"/>
</dbReference>
<evidence type="ECO:0000256" key="13">
    <source>
        <dbReference type="SAM" id="MobiDB-lite"/>
    </source>
</evidence>
<dbReference type="FunFam" id="1.10.510.10:FF:000135">
    <property type="entry name" value="Putative myosin light chain kinase 3"/>
    <property type="match status" value="1"/>
</dbReference>
<dbReference type="SMART" id="SM00060">
    <property type="entry name" value="FN3"/>
    <property type="match status" value="1"/>
</dbReference>
<protein>
    <recommendedName>
        <fullName evidence="19">Immunoglobulin I-set domain protein</fullName>
    </recommendedName>
</protein>
<feature type="region of interest" description="Disordered" evidence="13">
    <location>
        <begin position="1330"/>
        <end position="1367"/>
    </location>
</feature>
<evidence type="ECO:0000259" key="14">
    <source>
        <dbReference type="PROSITE" id="PS50011"/>
    </source>
</evidence>
<dbReference type="InterPro" id="IPR011009">
    <property type="entry name" value="Kinase-like_dom_sf"/>
</dbReference>
<dbReference type="Proteomes" id="UP000024635">
    <property type="component" value="Unassembled WGS sequence"/>
</dbReference>
<dbReference type="GO" id="GO:0004674">
    <property type="term" value="F:protein serine/threonine kinase activity"/>
    <property type="evidence" value="ECO:0007669"/>
    <property type="project" value="UniProtKB-KW"/>
</dbReference>
<evidence type="ECO:0000256" key="3">
    <source>
        <dbReference type="ARBA" id="ARBA00022490"/>
    </source>
</evidence>
<evidence type="ECO:0000256" key="10">
    <source>
        <dbReference type="ARBA" id="ARBA00023157"/>
    </source>
</evidence>
<dbReference type="GO" id="GO:0060298">
    <property type="term" value="P:positive regulation of sarcomere organization"/>
    <property type="evidence" value="ECO:0007669"/>
    <property type="project" value="UniProtKB-ARBA"/>
</dbReference>
<dbReference type="GO" id="GO:0040017">
    <property type="term" value="P:positive regulation of locomotion"/>
    <property type="evidence" value="ECO:0007669"/>
    <property type="project" value="UniProtKB-ARBA"/>
</dbReference>
<dbReference type="PROSITE" id="PS50835">
    <property type="entry name" value="IG_LIKE"/>
    <property type="match status" value="7"/>
</dbReference>
<dbReference type="STRING" id="53326.A0A016U5G3"/>
<dbReference type="SUPFAM" id="SSF48726">
    <property type="entry name" value="Immunoglobulin"/>
    <property type="match status" value="8"/>
</dbReference>
<keyword evidence="9 12" id="KW-0067">ATP-binding</keyword>
<dbReference type="PROSITE" id="PS00108">
    <property type="entry name" value="PROTEIN_KINASE_ST"/>
    <property type="match status" value="1"/>
</dbReference>
<feature type="compositionally biased region" description="Polar residues" evidence="13">
    <location>
        <begin position="1330"/>
        <end position="1360"/>
    </location>
</feature>
<dbReference type="PANTHER" id="PTHR47633:SF7">
    <property type="entry name" value="TITIN HOMOLOG"/>
    <property type="match status" value="1"/>
</dbReference>
<dbReference type="GO" id="GO:0005524">
    <property type="term" value="F:ATP binding"/>
    <property type="evidence" value="ECO:0007669"/>
    <property type="project" value="UniProtKB-UniRule"/>
</dbReference>
<feature type="binding site" evidence="12">
    <location>
        <position position="278"/>
    </location>
    <ligand>
        <name>ATP</name>
        <dbReference type="ChEBI" id="CHEBI:30616"/>
    </ligand>
</feature>
<keyword evidence="7 12" id="KW-0547">Nucleotide-binding</keyword>
<dbReference type="GO" id="GO:0031672">
    <property type="term" value="C:A band"/>
    <property type="evidence" value="ECO:0007669"/>
    <property type="project" value="UniProtKB-SubCell"/>
</dbReference>
<dbReference type="PROSITE" id="PS50853">
    <property type="entry name" value="FN3"/>
    <property type="match status" value="1"/>
</dbReference>
<dbReference type="FunFam" id="2.60.40.10:FF:000031">
    <property type="entry name" value="Myosin-binding protein C, slow type"/>
    <property type="match status" value="1"/>
</dbReference>
<evidence type="ECO:0008006" key="19">
    <source>
        <dbReference type="Google" id="ProtNLM"/>
    </source>
</evidence>
<evidence type="ECO:0000256" key="6">
    <source>
        <dbReference type="ARBA" id="ARBA00022737"/>
    </source>
</evidence>
<dbReference type="FunFam" id="2.60.40.10:FF:000425">
    <property type="entry name" value="Myosin light chain kinase"/>
    <property type="match status" value="2"/>
</dbReference>
<evidence type="ECO:0000256" key="2">
    <source>
        <dbReference type="ARBA" id="ARBA00006692"/>
    </source>
</evidence>
<evidence type="ECO:0000259" key="15">
    <source>
        <dbReference type="PROSITE" id="PS50835"/>
    </source>
</evidence>
<evidence type="ECO:0000256" key="5">
    <source>
        <dbReference type="ARBA" id="ARBA00022679"/>
    </source>
</evidence>
<dbReference type="PANTHER" id="PTHR47633">
    <property type="entry name" value="IMMUNOGLOBULIN"/>
    <property type="match status" value="1"/>
</dbReference>
<dbReference type="InterPro" id="IPR000719">
    <property type="entry name" value="Prot_kinase_dom"/>
</dbReference>
<evidence type="ECO:0000256" key="4">
    <source>
        <dbReference type="ARBA" id="ARBA00022527"/>
    </source>
</evidence>
<dbReference type="FunFam" id="2.60.40.10:FF:000107">
    <property type="entry name" value="Myosin, light chain kinase a"/>
    <property type="match status" value="1"/>
</dbReference>
<keyword evidence="18" id="KW-1185">Reference proteome</keyword>
<dbReference type="CDD" id="cd00063">
    <property type="entry name" value="FN3"/>
    <property type="match status" value="1"/>
</dbReference>
<dbReference type="FunFam" id="2.60.40.10:FF:001847">
    <property type="entry name" value="Titin homolog"/>
    <property type="match status" value="1"/>
</dbReference>
<feature type="domain" description="Ig-like" evidence="15">
    <location>
        <begin position="1136"/>
        <end position="1225"/>
    </location>
</feature>
<dbReference type="InterPro" id="IPR003599">
    <property type="entry name" value="Ig_sub"/>
</dbReference>
<name>A0A016U5G3_9BILA</name>
<dbReference type="InterPro" id="IPR013098">
    <property type="entry name" value="Ig_I-set"/>
</dbReference>
<evidence type="ECO:0000256" key="7">
    <source>
        <dbReference type="ARBA" id="ARBA00022741"/>
    </source>
</evidence>
<feature type="domain" description="Ig-like" evidence="15">
    <location>
        <begin position="1232"/>
        <end position="1328"/>
    </location>
</feature>
<keyword evidence="11" id="KW-0393">Immunoglobulin domain</keyword>
<dbReference type="Pfam" id="PF00041">
    <property type="entry name" value="fn3"/>
    <property type="match status" value="1"/>
</dbReference>
<feature type="domain" description="Ig-like" evidence="15">
    <location>
        <begin position="807"/>
        <end position="893"/>
    </location>
</feature>
<dbReference type="Gene3D" id="1.10.510.10">
    <property type="entry name" value="Transferase(Phosphotransferase) domain 1"/>
    <property type="match status" value="1"/>
</dbReference>
<keyword evidence="8" id="KW-0418">Kinase</keyword>
<dbReference type="FunFam" id="2.60.40.10:FF:000032">
    <property type="entry name" value="palladin isoform X1"/>
    <property type="match status" value="2"/>
</dbReference>
<dbReference type="EMBL" id="JARK01001393">
    <property type="protein sequence ID" value="EYC10057.1"/>
    <property type="molecule type" value="Genomic_DNA"/>
</dbReference>
<dbReference type="SMART" id="SM00220">
    <property type="entry name" value="S_TKc"/>
    <property type="match status" value="1"/>
</dbReference>
<keyword evidence="5" id="KW-0808">Transferase</keyword>
<dbReference type="Pfam" id="PF00069">
    <property type="entry name" value="Pkinase"/>
    <property type="match status" value="1"/>
</dbReference>
<dbReference type="InterPro" id="IPR008271">
    <property type="entry name" value="Ser/Thr_kinase_AS"/>
</dbReference>
<keyword evidence="6" id="KW-0677">Repeat</keyword>
<evidence type="ECO:0000259" key="16">
    <source>
        <dbReference type="PROSITE" id="PS50853"/>
    </source>
</evidence>
<evidence type="ECO:0000256" key="11">
    <source>
        <dbReference type="ARBA" id="ARBA00023319"/>
    </source>
</evidence>
<dbReference type="OrthoDB" id="2152335at2759"/>
<evidence type="ECO:0000256" key="9">
    <source>
        <dbReference type="ARBA" id="ARBA00022840"/>
    </source>
</evidence>
<dbReference type="InterPro" id="IPR036116">
    <property type="entry name" value="FN3_sf"/>
</dbReference>
<dbReference type="SMART" id="SM00409">
    <property type="entry name" value="IG"/>
    <property type="match status" value="8"/>
</dbReference>
<dbReference type="InterPro" id="IPR003961">
    <property type="entry name" value="FN3_dom"/>
</dbReference>
<dbReference type="InterPro" id="IPR007110">
    <property type="entry name" value="Ig-like_dom"/>
</dbReference>
<feature type="domain" description="Ig-like" evidence="15">
    <location>
        <begin position="1013"/>
        <end position="1104"/>
    </location>
</feature>
<feature type="domain" description="Ig-like" evidence="15">
    <location>
        <begin position="584"/>
        <end position="674"/>
    </location>
</feature>
<dbReference type="InterPro" id="IPR013783">
    <property type="entry name" value="Ig-like_fold"/>
</dbReference>
<evidence type="ECO:0000256" key="12">
    <source>
        <dbReference type="PROSITE-ProRule" id="PRU10141"/>
    </source>
</evidence>
<dbReference type="InterPro" id="IPR036179">
    <property type="entry name" value="Ig-like_dom_sf"/>
</dbReference>
<evidence type="ECO:0000313" key="18">
    <source>
        <dbReference type="Proteomes" id="UP000024635"/>
    </source>
</evidence>
<dbReference type="SUPFAM" id="SSF56112">
    <property type="entry name" value="Protein kinase-like (PK-like)"/>
    <property type="match status" value="1"/>
</dbReference>
<dbReference type="CDD" id="cd00096">
    <property type="entry name" value="Ig"/>
    <property type="match status" value="3"/>
</dbReference>
<feature type="domain" description="Ig-like" evidence="15">
    <location>
        <begin position="915"/>
        <end position="1003"/>
    </location>
</feature>
<sequence length="1367" mass="152673">MCGLVHGSSPEYPLESSQFAGYSETNTFPFILTQGRPAPTVEWFDNNGQLITASDKYKIENTALNTVLTIKNICVRDRGEYKLRIRNRCGEDSFSISIQTTDRPGPPGKPSVQDQNVDSVRLLWSAPMQDGGSPVRYYTVEMCTASEGVWTKKETTKQPFITLFNLAPEETYIFRVRADNAFGQSDPSEESEPVYVKDVTRAVEEPKKRAVEEEEPEVIDYDRLDSKVDPSDHKLIDIHHLPNDLQAKYIICEELGQGAYGTVYRAIEKATGKTWAAKMIQVRPGVKRDDVLHEILVMNQLNHDKLLHLHEAFDLGNEMCLIEEFVSGGELFEKILEDDSLMSEEEVRDYMHQILLGVQHMHKNQIVHLDLKPENILLKSKKSTEVKIIDFGLARKLDPKKSVKLLFGTPEFCAPEVVNYQPVGLGTDMWTVGVITYVLLSGLSPFLGDTDEDTLANVSAADWDFDDPSWDDVSDEAKDFICRLMVKDKRRRMTVQDALRHPWITGPLLSAFNDLSEYLKKTQPSPTGRGPLPTRQKKNFMSLKRWSDDLLPIGRLAKRGAIFRRLTMDGVFERNISFEAECAPSVKKQLEDIVANVGDLIATLSCDIGGVPEPQITWFKDDKELVIPTPKYESRYTEGLAELDVRNIVESDAGRYSCRATNDLGSITTRATLTVGKRKADTSPAELEKRRSTKVTASDDTVVGSSPPLFHHLLTDCSAKICAQKILCVTNTTLPEPEVEWYHNGELISRNDFKYLQKHDKGRFELTILSVDRGDEGEWRVVGRNAYGECESSCKLTVEIPDGFFAPTFSRSLMDVRCEEGDMMSLTVRVTANPAPLITWYLDDIELHHSKQHRLQFDVEKREYSLTIVNCYTRDSGEYKCVAKNAIGEAESTCFARIGARKVGQAKKVDRLKAPKFHMPLANPRQIPEGTEMILTCVVSGIPQPSITWFKDGERLIGKHTKYENGVCTLTIHHTTVADAGSYTCEAENDHGSARSLSIVDVTPSPERDRFAPKFVELLANRSVFENDEILLECSVTGKPTPTITWYKDGLKLMYETRMLHYTDRKGFTRLNIMKAKPSDSGEYTCEATNALGKDFTHSNVQVNSFPLVRTTPSTSRCPSRSASPSPAYALRELRPPMITRPLTGATVTVGSREMLELEVVGNPTPTVEWYHDGKLVAHSRTLRTYFDGRVALLKIYRAQMDHAGSYTCKVSNKLGTVESSAVLTVEEEIAPHVPNMPIFIRKLEDVTVEQPGQPASLNCRVYGDPAPVLCWLLNGRAIHNDSSYRCREAGGGDASLDIVAVTEQLCGTYTVVASNAFGDAHSSAIVSLGQSPSNADASNPINNTPLTSDSCQNEQLSSNDELDTSL</sequence>
<dbReference type="Pfam" id="PF07679">
    <property type="entry name" value="I-set"/>
    <property type="match status" value="8"/>
</dbReference>
<proteinExistence type="inferred from homology"/>
<feature type="domain" description="Ig-like" evidence="15">
    <location>
        <begin position="707"/>
        <end position="797"/>
    </location>
</feature>
<dbReference type="GO" id="GO:0045989">
    <property type="term" value="P:positive regulation of striated muscle contraction"/>
    <property type="evidence" value="ECO:0007669"/>
    <property type="project" value="UniProtKB-ARBA"/>
</dbReference>
<evidence type="ECO:0000256" key="1">
    <source>
        <dbReference type="ARBA" id="ARBA00004161"/>
    </source>
</evidence>
<gene>
    <name evidence="17" type="primary">Acey_s0057.g2742</name>
    <name evidence="17" type="ORF">Y032_0057g2742</name>
</gene>
<feature type="domain" description="Protein kinase" evidence="14">
    <location>
        <begin position="249"/>
        <end position="504"/>
    </location>
</feature>
<keyword evidence="3" id="KW-0963">Cytoplasm</keyword>
<evidence type="ECO:0000256" key="8">
    <source>
        <dbReference type="ARBA" id="ARBA00022777"/>
    </source>
</evidence>
<evidence type="ECO:0000313" key="17">
    <source>
        <dbReference type="EMBL" id="EYC10057.1"/>
    </source>
</evidence>
<dbReference type="GO" id="GO:0019899">
    <property type="term" value="F:enzyme binding"/>
    <property type="evidence" value="ECO:0007669"/>
    <property type="project" value="UniProtKB-ARBA"/>
</dbReference>